<gene>
    <name evidence="8" type="ORF">ENR64_03820</name>
</gene>
<keyword evidence="1 8" id="KW-0489">Methyltransferase</keyword>
<dbReference type="InterPro" id="IPR036390">
    <property type="entry name" value="WH_DNA-bd_sf"/>
</dbReference>
<dbReference type="GO" id="GO:0008171">
    <property type="term" value="F:O-methyltransferase activity"/>
    <property type="evidence" value="ECO:0007669"/>
    <property type="project" value="InterPro"/>
</dbReference>
<feature type="compositionally biased region" description="Polar residues" evidence="5">
    <location>
        <begin position="9"/>
        <end position="19"/>
    </location>
</feature>
<proteinExistence type="predicted"/>
<evidence type="ECO:0000259" key="6">
    <source>
        <dbReference type="Pfam" id="PF00891"/>
    </source>
</evidence>
<dbReference type="InterPro" id="IPR029063">
    <property type="entry name" value="SAM-dependent_MTases_sf"/>
</dbReference>
<dbReference type="InterPro" id="IPR036388">
    <property type="entry name" value="WH-like_DNA-bd_sf"/>
</dbReference>
<organism evidence="8">
    <name type="scientific">Oscillatoriales cyanobacterium SpSt-418</name>
    <dbReference type="NCBI Taxonomy" id="2282169"/>
    <lineage>
        <taxon>Bacteria</taxon>
        <taxon>Bacillati</taxon>
        <taxon>Cyanobacteriota</taxon>
        <taxon>Cyanophyceae</taxon>
        <taxon>Oscillatoriophycideae</taxon>
        <taxon>Oscillatoriales</taxon>
    </lineage>
</organism>
<dbReference type="PANTHER" id="PTHR43712">
    <property type="entry name" value="PUTATIVE (AFU_ORTHOLOGUE AFUA_4G14580)-RELATED"/>
    <property type="match status" value="1"/>
</dbReference>
<dbReference type="EMBL" id="DSRU01000048">
    <property type="protein sequence ID" value="HFM96889.1"/>
    <property type="molecule type" value="Genomic_DNA"/>
</dbReference>
<dbReference type="Gene3D" id="3.40.50.150">
    <property type="entry name" value="Vaccinia Virus protein VP39"/>
    <property type="match status" value="1"/>
</dbReference>
<evidence type="ECO:0000256" key="2">
    <source>
        <dbReference type="ARBA" id="ARBA00022679"/>
    </source>
</evidence>
<dbReference type="Pfam" id="PF00891">
    <property type="entry name" value="Methyltransf_2"/>
    <property type="match status" value="1"/>
</dbReference>
<evidence type="ECO:0000256" key="5">
    <source>
        <dbReference type="SAM" id="MobiDB-lite"/>
    </source>
</evidence>
<feature type="domain" description="O-methyltransferase dimerisation" evidence="7">
    <location>
        <begin position="32"/>
        <end position="104"/>
    </location>
</feature>
<evidence type="ECO:0000256" key="1">
    <source>
        <dbReference type="ARBA" id="ARBA00022603"/>
    </source>
</evidence>
<dbReference type="GO" id="GO:0046983">
    <property type="term" value="F:protein dimerization activity"/>
    <property type="evidence" value="ECO:0007669"/>
    <property type="project" value="InterPro"/>
</dbReference>
<sequence length="356" mass="39065">MPSPVGTLDQPTQTPTTAPNDLPPVLALNQMIWGTWIAQSIYVAASLGIADLLKDGAKHVSELAATSQAQAPKLYRILRTLASVGIFVEVAPQEFALTEMAHYLRSDVPGSLRAVSMMLSDEWHWRSWGDILNVVKTGQPAMEHLYQVNSTFDYLAQHPESGKLYNDAMTGWSKTCHTAVVDAYDFSGITKITDVAGGHGTLIAAILAANPTIQGQLFDQPHVVKAAKTLLEREGVLDRCETVGGNFFEAIPAGSDAYMMSHILHDWNDEECIQILKNVRQSITDGGKLLVVEMVVPADNSFHFAKWMDIDMMIMYPEGCERTEAEFRKLFEAAGFQLTRIVPTTAPVSVIEGICV</sequence>
<dbReference type="GO" id="GO:0032259">
    <property type="term" value="P:methylation"/>
    <property type="evidence" value="ECO:0007669"/>
    <property type="project" value="UniProtKB-KW"/>
</dbReference>
<dbReference type="InterPro" id="IPR001077">
    <property type="entry name" value="COMT_C"/>
</dbReference>
<feature type="domain" description="O-methyltransferase C-terminal" evidence="6">
    <location>
        <begin position="128"/>
        <end position="337"/>
    </location>
</feature>
<evidence type="ECO:0000256" key="3">
    <source>
        <dbReference type="ARBA" id="ARBA00022691"/>
    </source>
</evidence>
<reference evidence="8" key="1">
    <citation type="journal article" date="2020" name="mSystems">
        <title>Genome- and Community-Level Interaction Insights into Carbon Utilization and Element Cycling Functions of Hydrothermarchaeota in Hydrothermal Sediment.</title>
        <authorList>
            <person name="Zhou Z."/>
            <person name="Liu Y."/>
            <person name="Xu W."/>
            <person name="Pan J."/>
            <person name="Luo Z.H."/>
            <person name="Li M."/>
        </authorList>
    </citation>
    <scope>NUCLEOTIDE SEQUENCE [LARGE SCALE GENOMIC DNA]</scope>
    <source>
        <strain evidence="8">SpSt-418</strain>
    </source>
</reference>
<dbReference type="PANTHER" id="PTHR43712:SF2">
    <property type="entry name" value="O-METHYLTRANSFERASE CICE"/>
    <property type="match status" value="1"/>
</dbReference>
<dbReference type="SUPFAM" id="SSF46785">
    <property type="entry name" value="Winged helix' DNA-binding domain"/>
    <property type="match status" value="1"/>
</dbReference>
<feature type="active site" description="Proton acceptor" evidence="4">
    <location>
        <position position="265"/>
    </location>
</feature>
<keyword evidence="2 8" id="KW-0808">Transferase</keyword>
<dbReference type="Pfam" id="PF08100">
    <property type="entry name" value="Dimerisation"/>
    <property type="match status" value="1"/>
</dbReference>
<accession>A0A7C3KBB9</accession>
<evidence type="ECO:0000313" key="8">
    <source>
        <dbReference type="EMBL" id="HFM96889.1"/>
    </source>
</evidence>
<feature type="region of interest" description="Disordered" evidence="5">
    <location>
        <begin position="1"/>
        <end position="21"/>
    </location>
</feature>
<dbReference type="PROSITE" id="PS51683">
    <property type="entry name" value="SAM_OMT_II"/>
    <property type="match status" value="1"/>
</dbReference>
<comment type="caution">
    <text evidence="8">The sequence shown here is derived from an EMBL/GenBank/DDBJ whole genome shotgun (WGS) entry which is preliminary data.</text>
</comment>
<name>A0A7C3KBB9_9CYAN</name>
<evidence type="ECO:0000259" key="7">
    <source>
        <dbReference type="Pfam" id="PF08100"/>
    </source>
</evidence>
<keyword evidence="3" id="KW-0949">S-adenosyl-L-methionine</keyword>
<dbReference type="InterPro" id="IPR016461">
    <property type="entry name" value="COMT-like"/>
</dbReference>
<dbReference type="PIRSF" id="PIRSF005739">
    <property type="entry name" value="O-mtase"/>
    <property type="match status" value="1"/>
</dbReference>
<dbReference type="Gene3D" id="1.10.10.10">
    <property type="entry name" value="Winged helix-like DNA-binding domain superfamily/Winged helix DNA-binding domain"/>
    <property type="match status" value="1"/>
</dbReference>
<evidence type="ECO:0000256" key="4">
    <source>
        <dbReference type="PIRSR" id="PIRSR005739-1"/>
    </source>
</evidence>
<protein>
    <submittedName>
        <fullName evidence="8">Methyltransferase</fullName>
    </submittedName>
</protein>
<dbReference type="AlphaFoldDB" id="A0A7C3KBB9"/>
<dbReference type="InterPro" id="IPR012967">
    <property type="entry name" value="COMT_dimerisation"/>
</dbReference>
<dbReference type="SUPFAM" id="SSF53335">
    <property type="entry name" value="S-adenosyl-L-methionine-dependent methyltransferases"/>
    <property type="match status" value="1"/>
</dbReference>